<dbReference type="Proteomes" id="UP000285301">
    <property type="component" value="Unassembled WGS sequence"/>
</dbReference>
<evidence type="ECO:0000313" key="5">
    <source>
        <dbReference type="EMBL" id="RWS03921.1"/>
    </source>
</evidence>
<feature type="coiled-coil region" evidence="3">
    <location>
        <begin position="69"/>
        <end position="96"/>
    </location>
</feature>
<evidence type="ECO:0000256" key="1">
    <source>
        <dbReference type="ARBA" id="ARBA00005537"/>
    </source>
</evidence>
<reference evidence="6" key="2">
    <citation type="submission" date="2018-11" db="EMBL/GenBank/DDBJ databases">
        <title>Trombidioid mite genomics.</title>
        <authorList>
            <person name="Dong X."/>
        </authorList>
    </citation>
    <scope>NUCLEOTIDE SEQUENCE</scope>
    <source>
        <strain evidence="6">UoL-WK</strain>
    </source>
</reference>
<accession>A0A3S3PJY5</accession>
<keyword evidence="7" id="KW-1185">Reference proteome</keyword>
<reference evidence="6 7" key="1">
    <citation type="journal article" date="2018" name="Gigascience">
        <title>Genomes of trombidid mites reveal novel predicted allergens and laterally-transferred genes associated with secondary metabolism.</title>
        <authorList>
            <person name="Dong X."/>
            <person name="Chaisiri K."/>
            <person name="Xia D."/>
            <person name="Armstrong S.D."/>
            <person name="Fang Y."/>
            <person name="Donnelly M.J."/>
            <person name="Kadowaki T."/>
            <person name="McGarry J.W."/>
            <person name="Darby A.C."/>
            <person name="Makepeace B.L."/>
        </authorList>
    </citation>
    <scope>NUCLEOTIDE SEQUENCE [LARGE SCALE GENOMIC DNA]</scope>
    <source>
        <strain evidence="6">UoL-WK</strain>
    </source>
</reference>
<dbReference type="InterPro" id="IPR008555">
    <property type="entry name" value="SIKE"/>
</dbReference>
<protein>
    <submittedName>
        <fullName evidence="6">FGFR1 oncogene partner 2-like protein</fullName>
    </submittedName>
</protein>
<dbReference type="PANTHER" id="PTHR12186:SF2">
    <property type="entry name" value="FGFR1 ONCOGENE PARTNER 2 HOMOLOG"/>
    <property type="match status" value="1"/>
</dbReference>
<evidence type="ECO:0000256" key="2">
    <source>
        <dbReference type="ARBA" id="ARBA00023054"/>
    </source>
</evidence>
<evidence type="ECO:0000256" key="3">
    <source>
        <dbReference type="SAM" id="Coils"/>
    </source>
</evidence>
<dbReference type="EMBL" id="NCKU01006013">
    <property type="protein sequence ID" value="RWS03921.1"/>
    <property type="molecule type" value="Genomic_DNA"/>
</dbReference>
<comment type="caution">
    <text evidence="6">The sequence shown here is derived from an EMBL/GenBank/DDBJ whole genome shotgun (WGS) entry which is preliminary data.</text>
</comment>
<name>A0A3S3PJY5_9ACAR</name>
<evidence type="ECO:0000313" key="7">
    <source>
        <dbReference type="Proteomes" id="UP000285301"/>
    </source>
</evidence>
<comment type="similarity">
    <text evidence="1">Belongs to the SIKE family.</text>
</comment>
<dbReference type="AlphaFoldDB" id="A0A3S3PJY5"/>
<gene>
    <name evidence="4" type="ORF">B4U79_03225</name>
    <name evidence="5" type="ORF">B4U79_05089</name>
    <name evidence="6" type="ORF">B4U79_11887</name>
</gene>
<dbReference type="EMBL" id="NCKU01006290">
    <property type="protein sequence ID" value="RWS03661.1"/>
    <property type="molecule type" value="Genomic_DNA"/>
</dbReference>
<dbReference type="EMBL" id="NCKU01000822">
    <property type="protein sequence ID" value="RWS14012.1"/>
    <property type="molecule type" value="Genomic_DNA"/>
</dbReference>
<dbReference type="OrthoDB" id="21214at2759"/>
<dbReference type="STRING" id="1965070.A0A3S3PJY5"/>
<proteinExistence type="inferred from homology"/>
<dbReference type="PANTHER" id="PTHR12186">
    <property type="entry name" value="SIKE FAMILY MEMBER"/>
    <property type="match status" value="1"/>
</dbReference>
<evidence type="ECO:0000313" key="6">
    <source>
        <dbReference type="EMBL" id="RWS14012.1"/>
    </source>
</evidence>
<organism evidence="6 7">
    <name type="scientific">Dinothrombium tinctorium</name>
    <dbReference type="NCBI Taxonomy" id="1965070"/>
    <lineage>
        <taxon>Eukaryota</taxon>
        <taxon>Metazoa</taxon>
        <taxon>Ecdysozoa</taxon>
        <taxon>Arthropoda</taxon>
        <taxon>Chelicerata</taxon>
        <taxon>Arachnida</taxon>
        <taxon>Acari</taxon>
        <taxon>Acariformes</taxon>
        <taxon>Trombidiformes</taxon>
        <taxon>Prostigmata</taxon>
        <taxon>Anystina</taxon>
        <taxon>Parasitengona</taxon>
        <taxon>Trombidioidea</taxon>
        <taxon>Trombidiidae</taxon>
        <taxon>Dinothrombium</taxon>
    </lineage>
</organism>
<keyword evidence="2 3" id="KW-0175">Coiled coil</keyword>
<dbReference type="Pfam" id="PF05769">
    <property type="entry name" value="SIKE"/>
    <property type="match status" value="1"/>
</dbReference>
<sequence length="206" mass="23730">MSLSIENIVNDAKKLASRLKEYETTGEQLLTKAHCLNKTVDSMKEYHEDMQALSSISQNRSRSSLIVTIQRESKQLRQLEMENKELKSALEEHQFALELIMSKYRTQVSNLIKSRDGNKCCPHVQDSYIDIITRQADKIYEMAAVMKKSVEVDDQNHFKDQQLLAQLRIENDGLREMLNIAKVQGSVTTAKEEKEVQTDFECDKNS</sequence>
<evidence type="ECO:0000313" key="4">
    <source>
        <dbReference type="EMBL" id="RWS03661.1"/>
    </source>
</evidence>